<reference evidence="2" key="1">
    <citation type="submission" date="2016-10" db="EMBL/GenBank/DDBJ databases">
        <authorList>
            <person name="Varghese N."/>
            <person name="Submissions S."/>
        </authorList>
    </citation>
    <scope>NUCLEOTIDE SEQUENCE [LARGE SCALE GENOMIC DNA]</scope>
    <source>
        <strain evidence="2">DSM 14807</strain>
    </source>
</reference>
<accession>A0A1I7NM00</accession>
<name>A0A1I7NM00_9BACT</name>
<organism evidence="1 2">
    <name type="scientific">Thermoflavifilum thermophilum</name>
    <dbReference type="NCBI Taxonomy" id="1393122"/>
    <lineage>
        <taxon>Bacteria</taxon>
        <taxon>Pseudomonadati</taxon>
        <taxon>Bacteroidota</taxon>
        <taxon>Chitinophagia</taxon>
        <taxon>Chitinophagales</taxon>
        <taxon>Chitinophagaceae</taxon>
        <taxon>Thermoflavifilum</taxon>
    </lineage>
</organism>
<dbReference type="STRING" id="1393122.SAMN05660895_2291"/>
<dbReference type="AlphaFoldDB" id="A0A1I7NM00"/>
<sequence length="67" mass="6935">METNSKSLISQLSIQPLQQDDQGRLTGGFSAALANSSNLAQNTDDSSGSNFCVNIKCNVVAGCGAKQ</sequence>
<evidence type="ECO:0000313" key="2">
    <source>
        <dbReference type="Proteomes" id="UP000199537"/>
    </source>
</evidence>
<protein>
    <submittedName>
        <fullName evidence="1">Uncharacterized protein</fullName>
    </submittedName>
</protein>
<evidence type="ECO:0000313" key="1">
    <source>
        <dbReference type="EMBL" id="SFV35702.1"/>
    </source>
</evidence>
<dbReference type="Proteomes" id="UP000199537">
    <property type="component" value="Unassembled WGS sequence"/>
</dbReference>
<proteinExistence type="predicted"/>
<gene>
    <name evidence="1" type="ORF">SAMN05660895_2291</name>
</gene>
<dbReference type="EMBL" id="FPCJ01000001">
    <property type="protein sequence ID" value="SFV35702.1"/>
    <property type="molecule type" value="Genomic_DNA"/>
</dbReference>
<keyword evidence="2" id="KW-1185">Reference proteome</keyword>